<evidence type="ECO:0000259" key="6">
    <source>
        <dbReference type="Pfam" id="PF13193"/>
    </source>
</evidence>
<dbReference type="SUPFAM" id="SSF56801">
    <property type="entry name" value="Acetyl-CoA synthetase-like"/>
    <property type="match status" value="1"/>
</dbReference>
<dbReference type="eggNOG" id="COG0365">
    <property type="taxonomic scope" value="Bacteria"/>
</dbReference>
<keyword evidence="4" id="KW-0067">ATP-binding</keyword>
<keyword evidence="2" id="KW-0436">Ligase</keyword>
<dbReference type="Pfam" id="PF00501">
    <property type="entry name" value="AMP-binding"/>
    <property type="match status" value="1"/>
</dbReference>
<evidence type="ECO:0000256" key="1">
    <source>
        <dbReference type="ARBA" id="ARBA00006432"/>
    </source>
</evidence>
<feature type="domain" description="AMP-binding enzyme C-terminal" evidence="6">
    <location>
        <begin position="464"/>
        <end position="541"/>
    </location>
</feature>
<gene>
    <name evidence="8" type="ordered locus">PFLU_3213</name>
</gene>
<dbReference type="InterPro" id="IPR045851">
    <property type="entry name" value="AMP-bd_C_sf"/>
</dbReference>
<dbReference type="Gene3D" id="3.40.50.12780">
    <property type="entry name" value="N-terminal domain of ligase-like"/>
    <property type="match status" value="1"/>
</dbReference>
<dbReference type="PROSITE" id="PS00455">
    <property type="entry name" value="AMP_BINDING"/>
    <property type="match status" value="1"/>
</dbReference>
<dbReference type="EMBL" id="OV986001">
    <property type="protein sequence ID" value="CAI2797429.1"/>
    <property type="molecule type" value="Genomic_DNA"/>
</dbReference>
<dbReference type="GO" id="GO:0004321">
    <property type="term" value="F:fatty-acyl-CoA synthase activity"/>
    <property type="evidence" value="ECO:0007669"/>
    <property type="project" value="TreeGrafter"/>
</dbReference>
<dbReference type="HOGENOM" id="CLU_000022_59_10_6"/>
<dbReference type="InterPro" id="IPR000873">
    <property type="entry name" value="AMP-dep_synth/lig_dom"/>
</dbReference>
<dbReference type="KEGG" id="pfs:PFLU_3213"/>
<protein>
    <submittedName>
        <fullName evidence="8">Acetyl-CoA synthetase</fullName>
    </submittedName>
</protein>
<dbReference type="AlphaFoldDB" id="C3KC43"/>
<sequence>MGTGQIPTIIIRYVMRDYDSAVSTFDYLQLAAQDLHGEPEALNACIECCDRHAHGNAVALYCETRDGRATRYTFSELQVHAARFANFLRAQGVQPGDRVAGLLPRTVELVITVLGTWRIGAVYQPLFTAFGPKAIEQRLACSGARWIVTDSHNRPKLDDIPDCPRVIVADGPPQHPNDDGFWDALGRQHADCTPELLDASAPFLLMCTSGTTGPAKPLEVPLSAILAFKSYMRDSIDLREDDHFWNLADPGWAYGLYYAVTGPLACGRATLFHDGPFTVESTCRIIAKYAISNLAGSPTAYRLLIAAGAEFADAVRGQLRIVSSAGEPLNPQVIRWFAEQLGVVIHDHYGQTEIGMVLCNHHGLRHPVREGSAGYAVPGYRIVVLDDAYQELPTGQPGVLAVDRERSPLCWFNGYLHMPTKAFVDRYYLSGDIVELNADGSISFVGRNDDVITTSGYRVGPFDVESALIEHPAVVEAAVIGKPDPQRTELIKAFVVLNRQYLPSAELAEVLRLHVKQRLAAHAYPREIEFVEQLPKTPSGKVQRFILRNQEIAKQQALDT</sequence>
<dbReference type="Pfam" id="PF13193">
    <property type="entry name" value="AMP-binding_C"/>
    <property type="match status" value="1"/>
</dbReference>
<evidence type="ECO:0000313" key="7">
    <source>
        <dbReference type="EMBL" id="CAI2797429.1"/>
    </source>
</evidence>
<organism evidence="8">
    <name type="scientific">Pseudomonas fluorescens (strain SBW25)</name>
    <dbReference type="NCBI Taxonomy" id="216595"/>
    <lineage>
        <taxon>Bacteria</taxon>
        <taxon>Pseudomonadati</taxon>
        <taxon>Pseudomonadota</taxon>
        <taxon>Gammaproteobacteria</taxon>
        <taxon>Pseudomonadales</taxon>
        <taxon>Pseudomonadaceae</taxon>
        <taxon>Pseudomonas</taxon>
    </lineage>
</organism>
<dbReference type="GO" id="GO:0015645">
    <property type="term" value="F:fatty acid ligase activity"/>
    <property type="evidence" value="ECO:0007669"/>
    <property type="project" value="TreeGrafter"/>
</dbReference>
<dbReference type="PANTHER" id="PTHR43605:SF10">
    <property type="entry name" value="ACYL-COA SYNTHETASE MEDIUM CHAIN FAMILY MEMBER 3"/>
    <property type="match status" value="1"/>
</dbReference>
<dbReference type="Proteomes" id="UP001152918">
    <property type="component" value="Chromosome"/>
</dbReference>
<feature type="domain" description="AMP-dependent synthetase/ligase" evidence="5">
    <location>
        <begin position="53"/>
        <end position="405"/>
    </location>
</feature>
<evidence type="ECO:0000256" key="4">
    <source>
        <dbReference type="ARBA" id="ARBA00022840"/>
    </source>
</evidence>
<reference evidence="7" key="2">
    <citation type="submission" date="2023-10" db="EMBL/GenBank/DDBJ databases">
        <authorList>
            <person name="Fortmann-Grote C."/>
        </authorList>
    </citation>
    <scope>NUCLEOTIDE SEQUENCE</scope>
    <source>
        <strain evidence="7">SBW25</strain>
    </source>
</reference>
<name>C3KC43_PSEFS</name>
<dbReference type="EMBL" id="AM181176">
    <property type="protein sequence ID" value="CAY49439.1"/>
    <property type="molecule type" value="Genomic_DNA"/>
</dbReference>
<dbReference type="PANTHER" id="PTHR43605">
    <property type="entry name" value="ACYL-COENZYME A SYNTHETASE"/>
    <property type="match status" value="1"/>
</dbReference>
<dbReference type="InterPro" id="IPR020845">
    <property type="entry name" value="AMP-binding_CS"/>
</dbReference>
<dbReference type="Gene3D" id="3.30.300.30">
    <property type="match status" value="1"/>
</dbReference>
<keyword evidence="3" id="KW-0547">Nucleotide-binding</keyword>
<dbReference type="GO" id="GO:0006633">
    <property type="term" value="P:fatty acid biosynthetic process"/>
    <property type="evidence" value="ECO:0007669"/>
    <property type="project" value="TreeGrafter"/>
</dbReference>
<accession>C3KC43</accession>
<dbReference type="InterPro" id="IPR042099">
    <property type="entry name" value="ANL_N_sf"/>
</dbReference>
<evidence type="ECO:0000256" key="2">
    <source>
        <dbReference type="ARBA" id="ARBA00022598"/>
    </source>
</evidence>
<reference evidence="8" key="1">
    <citation type="journal article" date="2009" name="Genome Biol.">
        <title>Genomic and genetic analyses of diversity and plant interactions of Pseudomonas fluorescens.</title>
        <authorList>
            <person name="Silby M.W."/>
            <person name="Cerdeno-Tarraga A.M."/>
            <person name="Vernikos G.S."/>
            <person name="Giddens S.R."/>
            <person name="Jackson R.W."/>
            <person name="Preston G.M."/>
            <person name="Zhang X.X."/>
            <person name="Moon C.D."/>
            <person name="Gehrig S.M."/>
            <person name="Godfrey S.A."/>
            <person name="Knight C.G."/>
            <person name="Malone J.G."/>
            <person name="Robinson Z."/>
            <person name="Spiers A.J."/>
            <person name="Harris S."/>
            <person name="Challis G.L."/>
            <person name="Yaxley A.M."/>
            <person name="Harris D."/>
            <person name="Seeger K."/>
            <person name="Murphy L."/>
            <person name="Rutter S."/>
            <person name="Squares R."/>
            <person name="Quail M.A."/>
            <person name="Saunders E."/>
            <person name="Mavromatis K."/>
            <person name="Brettin T.S."/>
            <person name="Bentley S.D."/>
            <person name="Hothersall J."/>
            <person name="Stephens E."/>
            <person name="Thomas C.M."/>
            <person name="Parkhill J."/>
            <person name="Levy S.B."/>
            <person name="Rainey P.B."/>
            <person name="Thomson N.R."/>
        </authorList>
    </citation>
    <scope>NUCLEOTIDE SEQUENCE [LARGE SCALE GENOMIC DNA]</scope>
    <source>
        <strain evidence="8">SBW25</strain>
    </source>
</reference>
<dbReference type="GO" id="GO:0005524">
    <property type="term" value="F:ATP binding"/>
    <property type="evidence" value="ECO:0007669"/>
    <property type="project" value="UniProtKB-KW"/>
</dbReference>
<evidence type="ECO:0000259" key="5">
    <source>
        <dbReference type="Pfam" id="PF00501"/>
    </source>
</evidence>
<evidence type="ECO:0000313" key="8">
    <source>
        <dbReference type="EMBL" id="CAY49439.1"/>
    </source>
</evidence>
<dbReference type="GO" id="GO:0006637">
    <property type="term" value="P:acyl-CoA metabolic process"/>
    <property type="evidence" value="ECO:0007669"/>
    <property type="project" value="TreeGrafter"/>
</dbReference>
<dbReference type="InterPro" id="IPR051087">
    <property type="entry name" value="Mitochondrial_ACSM"/>
</dbReference>
<dbReference type="FunFam" id="3.30.300.30:FF:000005">
    <property type="entry name" value="Acyl-coenzyme A synthetase ACSM5, mitochondrial"/>
    <property type="match status" value="1"/>
</dbReference>
<comment type="similarity">
    <text evidence="1">Belongs to the ATP-dependent AMP-binding enzyme family.</text>
</comment>
<dbReference type="GO" id="GO:0016405">
    <property type="term" value="F:CoA-ligase activity"/>
    <property type="evidence" value="ECO:0007669"/>
    <property type="project" value="UniProtKB-ARBA"/>
</dbReference>
<proteinExistence type="inferred from homology"/>
<dbReference type="InterPro" id="IPR025110">
    <property type="entry name" value="AMP-bd_C"/>
</dbReference>
<evidence type="ECO:0000256" key="3">
    <source>
        <dbReference type="ARBA" id="ARBA00022741"/>
    </source>
</evidence>